<dbReference type="GO" id="GO:0043138">
    <property type="term" value="F:3'-5' DNA helicase activity"/>
    <property type="evidence" value="ECO:0007669"/>
    <property type="project" value="UniProtKB-EC"/>
</dbReference>
<dbReference type="InterPro" id="IPR018538">
    <property type="entry name" value="HerA_barrel_dom"/>
</dbReference>
<dbReference type="InterPro" id="IPR008571">
    <property type="entry name" value="HerA-like"/>
</dbReference>
<accession>A0A7J2U3V8</accession>
<dbReference type="PANTHER" id="PTHR42957:SF1">
    <property type="entry name" value="HELICASE MJ1565-RELATED"/>
    <property type="match status" value="1"/>
</dbReference>
<dbReference type="GO" id="GO:0005524">
    <property type="term" value="F:ATP binding"/>
    <property type="evidence" value="ECO:0007669"/>
    <property type="project" value="UniProtKB-KW"/>
</dbReference>
<dbReference type="PANTHER" id="PTHR42957">
    <property type="entry name" value="HELICASE MJ1565-RELATED"/>
    <property type="match status" value="1"/>
</dbReference>
<dbReference type="SUPFAM" id="SSF52540">
    <property type="entry name" value="P-loop containing nucleoside triphosphate hydrolases"/>
    <property type="match status" value="1"/>
</dbReference>
<evidence type="ECO:0000259" key="5">
    <source>
        <dbReference type="Pfam" id="PF01935"/>
    </source>
</evidence>
<evidence type="ECO:0000256" key="2">
    <source>
        <dbReference type="ARBA" id="ARBA00034617"/>
    </source>
</evidence>
<comment type="similarity">
    <text evidence="1">Belongs to the HerA family.</text>
</comment>
<evidence type="ECO:0000256" key="4">
    <source>
        <dbReference type="ARBA" id="ARBA00048988"/>
    </source>
</evidence>
<dbReference type="InterPro" id="IPR002789">
    <property type="entry name" value="HerA_central"/>
</dbReference>
<comment type="catalytic activity">
    <reaction evidence="4">
        <text>ATP + H2O = ADP + phosphate + H(+)</text>
        <dbReference type="Rhea" id="RHEA:13065"/>
        <dbReference type="ChEBI" id="CHEBI:15377"/>
        <dbReference type="ChEBI" id="CHEBI:15378"/>
        <dbReference type="ChEBI" id="CHEBI:30616"/>
        <dbReference type="ChEBI" id="CHEBI:43474"/>
        <dbReference type="ChEBI" id="CHEBI:456216"/>
        <dbReference type="EC" id="5.6.2.4"/>
    </reaction>
</comment>
<gene>
    <name evidence="7" type="ORF">ENO26_07430</name>
</gene>
<feature type="domain" description="Helicase HerA barrel" evidence="6">
    <location>
        <begin position="18"/>
        <end position="104"/>
    </location>
</feature>
<evidence type="ECO:0000313" key="7">
    <source>
        <dbReference type="EMBL" id="HEM67376.1"/>
    </source>
</evidence>
<evidence type="ECO:0000256" key="3">
    <source>
        <dbReference type="ARBA" id="ARBA00048954"/>
    </source>
</evidence>
<dbReference type="Gene3D" id="3.40.50.300">
    <property type="entry name" value="P-loop containing nucleotide triphosphate hydrolases"/>
    <property type="match status" value="2"/>
</dbReference>
<name>A0A7J2U3V8_9CREN</name>
<protein>
    <submittedName>
        <fullName evidence="7">ATP-binding protein</fullName>
    </submittedName>
</protein>
<dbReference type="InterPro" id="IPR027417">
    <property type="entry name" value="P-loop_NTPase"/>
</dbReference>
<dbReference type="GO" id="GO:0043139">
    <property type="term" value="F:5'-3' DNA helicase activity"/>
    <property type="evidence" value="ECO:0007669"/>
    <property type="project" value="UniProtKB-EC"/>
</dbReference>
<comment type="caution">
    <text evidence="7">The sequence shown here is derived from an EMBL/GenBank/DDBJ whole genome shotgun (WGS) entry which is preliminary data.</text>
</comment>
<feature type="domain" description="Helicase HerA central" evidence="5">
    <location>
        <begin position="143"/>
        <end position="337"/>
    </location>
</feature>
<dbReference type="EMBL" id="DSEU01000047">
    <property type="protein sequence ID" value="HEM67376.1"/>
    <property type="molecule type" value="Genomic_DNA"/>
</dbReference>
<dbReference type="Pfam" id="PF09378">
    <property type="entry name" value="HAS-barrel"/>
    <property type="match status" value="1"/>
</dbReference>
<reference evidence="7" key="1">
    <citation type="journal article" date="2020" name="mSystems">
        <title>Genome- and Community-Level Interaction Insights into Carbon Utilization and Element Cycling Functions of Hydrothermarchaeota in Hydrothermal Sediment.</title>
        <authorList>
            <person name="Zhou Z."/>
            <person name="Liu Y."/>
            <person name="Xu W."/>
            <person name="Pan J."/>
            <person name="Luo Z.H."/>
            <person name="Li M."/>
        </authorList>
    </citation>
    <scope>NUCLEOTIDE SEQUENCE [LARGE SCALE GENOMIC DNA]</scope>
    <source>
        <strain evidence="7">SpSt-125</strain>
    </source>
</reference>
<proteinExistence type="inferred from homology"/>
<comment type="catalytic activity">
    <reaction evidence="2">
        <text>Couples ATP hydrolysis with the unwinding of duplex DNA by translocating in the 3'-5' direction.</text>
        <dbReference type="EC" id="5.6.2.4"/>
    </reaction>
</comment>
<sequence>MSLQKLFEVDFSKENEIVGYIVGEAKPYEAEILAFRPLSMGEYLYIEYHGYRVLAFVATSITGSLVISRDLVDPRDVERLVKSIRVGERLFYHRGRIKILGSIDNSSMKLHIPPVPPPPGTEVYKAPKAVLERIFTPSTPAHIRVGALLREPEVEVRINVNKVVSRHLGILAMTGMGKSNLVALLSKRVSELGGTVIIFDYHGEYLSLPNTVVIKPMLDPARLTLDELARLLNIPRNATRQRMVLKECLDSIDVEVSKEFFNGLKRCIQGKVARYGSSAQKVLDSVTVYEGFLKRVLKESSGDVMERVSIGSINAVDLSELHLNHADAVIAHWLSRILEARKASVWSNGVKGFPTPIIAVIEEAHVFIPAGEETATKQRASMVAREGRKFGLGVVVVSQRPRGLDPTILSQLGNLAILRIVHPEDQMYVSKYCEPVMQDVMEELPGLNVGEAILLGEWVAVPAAVKIDLVSEKVAGGDIDAVSIWSLYASKKSSEVVL</sequence>
<keyword evidence="7" id="KW-0547">Nucleotide-binding</keyword>
<dbReference type="AlphaFoldDB" id="A0A7J2U3V8"/>
<comment type="catalytic activity">
    <reaction evidence="3">
        <text>ATP + H2O = ADP + phosphate + H(+)</text>
        <dbReference type="Rhea" id="RHEA:13065"/>
        <dbReference type="ChEBI" id="CHEBI:15377"/>
        <dbReference type="ChEBI" id="CHEBI:15378"/>
        <dbReference type="ChEBI" id="CHEBI:30616"/>
        <dbReference type="ChEBI" id="CHEBI:43474"/>
        <dbReference type="ChEBI" id="CHEBI:456216"/>
        <dbReference type="EC" id="5.6.2.3"/>
    </reaction>
</comment>
<organism evidence="7">
    <name type="scientific">Ignisphaera aggregans</name>
    <dbReference type="NCBI Taxonomy" id="334771"/>
    <lineage>
        <taxon>Archaea</taxon>
        <taxon>Thermoproteota</taxon>
        <taxon>Thermoprotei</taxon>
        <taxon>Desulfurococcales</taxon>
        <taxon>Desulfurococcaceae</taxon>
        <taxon>Ignisphaera</taxon>
    </lineage>
</organism>
<dbReference type="Pfam" id="PF01935">
    <property type="entry name" value="DUF87"/>
    <property type="match status" value="1"/>
</dbReference>
<keyword evidence="7" id="KW-0067">ATP-binding</keyword>
<evidence type="ECO:0000256" key="1">
    <source>
        <dbReference type="ARBA" id="ARBA00007816"/>
    </source>
</evidence>
<evidence type="ECO:0000259" key="6">
    <source>
        <dbReference type="Pfam" id="PF09378"/>
    </source>
</evidence>